<reference evidence="1" key="1">
    <citation type="submission" date="2016-10" db="EMBL/GenBank/DDBJ databases">
        <authorList>
            <person name="de Groot N.N."/>
        </authorList>
    </citation>
    <scope>NUCLEOTIDE SEQUENCE</scope>
</reference>
<proteinExistence type="predicted"/>
<sequence>MTKKILLATMVVAFTFSGCSLLSDSQPATDKAAKTVKKVGDTADKAKDATAKAEKAIDAVKGAEAKVDASAESALPQSSMKDQVVEEVVEVADKKTDGAATKIIESVK</sequence>
<accession>A0A1W1CJW9</accession>
<evidence type="ECO:0000313" key="1">
    <source>
        <dbReference type="EMBL" id="SFV65993.1"/>
    </source>
</evidence>
<dbReference type="EMBL" id="FPHE01000148">
    <property type="protein sequence ID" value="SFV65993.1"/>
    <property type="molecule type" value="Genomic_DNA"/>
</dbReference>
<evidence type="ECO:0008006" key="2">
    <source>
        <dbReference type="Google" id="ProtNLM"/>
    </source>
</evidence>
<dbReference type="PROSITE" id="PS51257">
    <property type="entry name" value="PROKAR_LIPOPROTEIN"/>
    <property type="match status" value="1"/>
</dbReference>
<name>A0A1W1CJW9_9ZZZZ</name>
<gene>
    <name evidence="1" type="ORF">MNB_SV-12-861</name>
</gene>
<organism evidence="1">
    <name type="scientific">hydrothermal vent metagenome</name>
    <dbReference type="NCBI Taxonomy" id="652676"/>
    <lineage>
        <taxon>unclassified sequences</taxon>
        <taxon>metagenomes</taxon>
        <taxon>ecological metagenomes</taxon>
    </lineage>
</organism>
<dbReference type="AlphaFoldDB" id="A0A1W1CJW9"/>
<protein>
    <recommendedName>
        <fullName evidence="2">Lipoprotein</fullName>
    </recommendedName>
</protein>